<reference evidence="1" key="1">
    <citation type="journal article" date="2005" name="PLoS Biol.">
        <title>The genomes of Oryza sativa: a history of duplications.</title>
        <authorList>
            <person name="Yu J."/>
            <person name="Wang J."/>
            <person name="Lin W."/>
            <person name="Li S."/>
            <person name="Li H."/>
            <person name="Zhou J."/>
            <person name="Ni P."/>
            <person name="Dong W."/>
            <person name="Hu S."/>
            <person name="Zeng C."/>
            <person name="Zhang J."/>
            <person name="Zhang Y."/>
            <person name="Li R."/>
            <person name="Xu Z."/>
            <person name="Li S."/>
            <person name="Li X."/>
            <person name="Zheng H."/>
            <person name="Cong L."/>
            <person name="Lin L."/>
            <person name="Yin J."/>
            <person name="Geng J."/>
            <person name="Li G."/>
            <person name="Shi J."/>
            <person name="Liu J."/>
            <person name="Lv H."/>
            <person name="Li J."/>
            <person name="Wang J."/>
            <person name="Deng Y."/>
            <person name="Ran L."/>
            <person name="Shi X."/>
            <person name="Wang X."/>
            <person name="Wu Q."/>
            <person name="Li C."/>
            <person name="Ren X."/>
            <person name="Wang J."/>
            <person name="Wang X."/>
            <person name="Li D."/>
            <person name="Liu D."/>
            <person name="Zhang X."/>
            <person name="Ji Z."/>
            <person name="Zhao W."/>
            <person name="Sun Y."/>
            <person name="Zhang Z."/>
            <person name="Bao J."/>
            <person name="Han Y."/>
            <person name="Dong L."/>
            <person name="Ji J."/>
            <person name="Chen P."/>
            <person name="Wu S."/>
            <person name="Liu J."/>
            <person name="Xiao Y."/>
            <person name="Bu D."/>
            <person name="Tan J."/>
            <person name="Yang L."/>
            <person name="Ye C."/>
            <person name="Zhang J."/>
            <person name="Xu J."/>
            <person name="Zhou Y."/>
            <person name="Yu Y."/>
            <person name="Zhang B."/>
            <person name="Zhuang S."/>
            <person name="Wei H."/>
            <person name="Liu B."/>
            <person name="Lei M."/>
            <person name="Yu H."/>
            <person name="Li Y."/>
            <person name="Xu H."/>
            <person name="Wei S."/>
            <person name="He X."/>
            <person name="Fang L."/>
            <person name="Zhang Z."/>
            <person name="Zhang Y."/>
            <person name="Huang X."/>
            <person name="Su Z."/>
            <person name="Tong W."/>
            <person name="Li J."/>
            <person name="Tong Z."/>
            <person name="Li S."/>
            <person name="Ye J."/>
            <person name="Wang L."/>
            <person name="Fang L."/>
            <person name="Lei T."/>
            <person name="Chen C."/>
            <person name="Chen H."/>
            <person name="Xu Z."/>
            <person name="Li H."/>
            <person name="Huang H."/>
            <person name="Zhang F."/>
            <person name="Xu H."/>
            <person name="Li N."/>
            <person name="Zhao C."/>
            <person name="Li S."/>
            <person name="Dong L."/>
            <person name="Huang Y."/>
            <person name="Li L."/>
            <person name="Xi Y."/>
            <person name="Qi Q."/>
            <person name="Li W."/>
            <person name="Zhang B."/>
            <person name="Hu W."/>
            <person name="Zhang Y."/>
            <person name="Tian X."/>
            <person name="Jiao Y."/>
            <person name="Liang X."/>
            <person name="Jin J."/>
            <person name="Gao L."/>
            <person name="Zheng W."/>
            <person name="Hao B."/>
            <person name="Liu S."/>
            <person name="Wang W."/>
            <person name="Yuan L."/>
            <person name="Cao M."/>
            <person name="McDermott J."/>
            <person name="Samudrala R."/>
            <person name="Wang J."/>
            <person name="Wong G.K."/>
            <person name="Yang H."/>
        </authorList>
    </citation>
    <scope>NUCLEOTIDE SEQUENCE [LARGE SCALE GENOMIC DNA]</scope>
</reference>
<dbReference type="EMBL" id="CM000149">
    <property type="protein sequence ID" value="EEE52967.1"/>
    <property type="molecule type" value="Genomic_DNA"/>
</dbReference>
<reference evidence="1" key="2">
    <citation type="submission" date="2008-12" db="EMBL/GenBank/DDBJ databases">
        <title>Improved gene annotation of the rice (Oryza sativa) genomes.</title>
        <authorList>
            <person name="Wang J."/>
            <person name="Li R."/>
            <person name="Fan W."/>
            <person name="Huang Q."/>
            <person name="Zhang J."/>
            <person name="Zhou Y."/>
            <person name="Hu Y."/>
            <person name="Zi S."/>
            <person name="Li J."/>
            <person name="Ni P."/>
            <person name="Zheng H."/>
            <person name="Zhang Y."/>
            <person name="Zhao M."/>
            <person name="Hao Q."/>
            <person name="McDermott J."/>
            <person name="Samudrala R."/>
            <person name="Kristiansen K."/>
            <person name="Wong G.K.-S."/>
        </authorList>
    </citation>
    <scope>NUCLEOTIDE SEQUENCE</scope>
</reference>
<proteinExistence type="predicted"/>
<gene>
    <name evidence="1" type="ORF">OsJ_35619</name>
</gene>
<dbReference type="Proteomes" id="UP000007752">
    <property type="component" value="Chromosome 12"/>
</dbReference>
<evidence type="ECO:0000313" key="1">
    <source>
        <dbReference type="EMBL" id="EEE52967.1"/>
    </source>
</evidence>
<dbReference type="AlphaFoldDB" id="B9GCG0"/>
<name>B9GCG0_ORYSJ</name>
<sequence>MGRRRRVFDMDGLARLPKREGGASNDMWYGELLDASARIEPMY</sequence>
<organism evidence="1">
    <name type="scientific">Oryza sativa subsp. japonica</name>
    <name type="common">Rice</name>
    <dbReference type="NCBI Taxonomy" id="39947"/>
    <lineage>
        <taxon>Eukaryota</taxon>
        <taxon>Viridiplantae</taxon>
        <taxon>Streptophyta</taxon>
        <taxon>Embryophyta</taxon>
        <taxon>Tracheophyta</taxon>
        <taxon>Spermatophyta</taxon>
        <taxon>Magnoliopsida</taxon>
        <taxon>Liliopsida</taxon>
        <taxon>Poales</taxon>
        <taxon>Poaceae</taxon>
        <taxon>BOP clade</taxon>
        <taxon>Oryzoideae</taxon>
        <taxon>Oryzeae</taxon>
        <taxon>Oryzinae</taxon>
        <taxon>Oryza</taxon>
        <taxon>Oryza sativa</taxon>
    </lineage>
</organism>
<accession>B9GCG0</accession>
<protein>
    <submittedName>
        <fullName evidence="1">Uncharacterized protein</fullName>
    </submittedName>
</protein>